<organism evidence="1">
    <name type="scientific">bioreactor metagenome</name>
    <dbReference type="NCBI Taxonomy" id="1076179"/>
    <lineage>
        <taxon>unclassified sequences</taxon>
        <taxon>metagenomes</taxon>
        <taxon>ecological metagenomes</taxon>
    </lineage>
</organism>
<reference evidence="1" key="1">
    <citation type="submission" date="2019-08" db="EMBL/GenBank/DDBJ databases">
        <authorList>
            <person name="Kucharzyk K."/>
            <person name="Murdoch R.W."/>
            <person name="Higgins S."/>
            <person name="Loffler F."/>
        </authorList>
    </citation>
    <scope>NUCLEOTIDE SEQUENCE</scope>
</reference>
<gene>
    <name evidence="1" type="ORF">SDC9_148013</name>
</gene>
<name>A0A645EFI8_9ZZZZ</name>
<sequence>MLTEKGVLLSESTVAKIIKAENDVFDSWSDEEVRQYLSLTERYLVALKEKVKAL</sequence>
<accession>A0A645EFI8</accession>
<dbReference type="EMBL" id="VSSQ01046842">
    <property type="protein sequence ID" value="MPN00815.1"/>
    <property type="molecule type" value="Genomic_DNA"/>
</dbReference>
<protein>
    <recommendedName>
        <fullName evidence="2">HTH marR-type domain-containing protein</fullName>
    </recommendedName>
</protein>
<evidence type="ECO:0000313" key="1">
    <source>
        <dbReference type="EMBL" id="MPN00815.1"/>
    </source>
</evidence>
<dbReference type="AlphaFoldDB" id="A0A645EFI8"/>
<evidence type="ECO:0008006" key="2">
    <source>
        <dbReference type="Google" id="ProtNLM"/>
    </source>
</evidence>
<proteinExistence type="predicted"/>
<comment type="caution">
    <text evidence="1">The sequence shown here is derived from an EMBL/GenBank/DDBJ whole genome shotgun (WGS) entry which is preliminary data.</text>
</comment>